<evidence type="ECO:0000313" key="1">
    <source>
        <dbReference type="EMBL" id="KAB2107329.1"/>
    </source>
</evidence>
<dbReference type="EMBL" id="PDWZ02000003">
    <property type="protein sequence ID" value="KAB2107329.1"/>
    <property type="molecule type" value="Genomic_DNA"/>
</dbReference>
<dbReference type="Proteomes" id="UP000293547">
    <property type="component" value="Unassembled WGS sequence"/>
</dbReference>
<name>A0ACB6FSG3_9PLEO</name>
<comment type="caution">
    <text evidence="1">The sequence shown here is derived from an EMBL/GenBank/DDBJ whole genome shotgun (WGS) entry which is preliminary data.</text>
</comment>
<gene>
    <name evidence="1" type="ORF">AG0111_0g4488</name>
</gene>
<keyword evidence="2" id="KW-1185">Reference proteome</keyword>
<accession>A0ACB6FSG3</accession>
<reference evidence="1 2" key="1">
    <citation type="journal article" date="2019" name="bioRxiv">
        <title>Genomics, evolutionary history and diagnostics of the Alternaria alternata species group including apple and Asian pear pathotypes.</title>
        <authorList>
            <person name="Armitage A.D."/>
            <person name="Cockerton H.M."/>
            <person name="Sreenivasaprasad S."/>
            <person name="Woodhall J.W."/>
            <person name="Lane C.R."/>
            <person name="Harrison R.J."/>
            <person name="Clarkson J.P."/>
        </authorList>
    </citation>
    <scope>NUCLEOTIDE SEQUENCE [LARGE SCALE GENOMIC DNA]</scope>
    <source>
        <strain evidence="1 2">FERA 650</strain>
    </source>
</reference>
<organism evidence="1 2">
    <name type="scientific">Alternaria gaisen</name>
    <dbReference type="NCBI Taxonomy" id="167740"/>
    <lineage>
        <taxon>Eukaryota</taxon>
        <taxon>Fungi</taxon>
        <taxon>Dikarya</taxon>
        <taxon>Ascomycota</taxon>
        <taxon>Pezizomycotina</taxon>
        <taxon>Dothideomycetes</taxon>
        <taxon>Pleosporomycetidae</taxon>
        <taxon>Pleosporales</taxon>
        <taxon>Pleosporineae</taxon>
        <taxon>Pleosporaceae</taxon>
        <taxon>Alternaria</taxon>
        <taxon>Alternaria sect. Alternaria</taxon>
    </lineage>
</organism>
<evidence type="ECO:0000313" key="2">
    <source>
        <dbReference type="Proteomes" id="UP000293547"/>
    </source>
</evidence>
<proteinExistence type="predicted"/>
<sequence>MQGERHCDSAANRLGDYQGFTLSNATRYCVCLQQVCGRRVEPGAEVGLLRGLNTVFAAPLLPWPTPSDRLRQICSTDAAASLNRLTLVDSLTGRASWSAPSITDLSPQRYVFAQRLRLDSNTIEKYDNKKVSS</sequence>
<protein>
    <submittedName>
        <fullName evidence="1">Uncharacterized protein</fullName>
    </submittedName>
</protein>